<dbReference type="SUPFAM" id="SSF51735">
    <property type="entry name" value="NAD(P)-binding Rossmann-fold domains"/>
    <property type="match status" value="1"/>
</dbReference>
<reference evidence="4" key="1">
    <citation type="journal article" date="2019" name="Int. J. Syst. Evol. Microbiol.">
        <title>The Global Catalogue of Microorganisms (GCM) 10K type strain sequencing project: providing services to taxonomists for standard genome sequencing and annotation.</title>
        <authorList>
            <consortium name="The Broad Institute Genomics Platform"/>
            <consortium name="The Broad Institute Genome Sequencing Center for Infectious Disease"/>
            <person name="Wu L."/>
            <person name="Ma J."/>
        </authorList>
    </citation>
    <scope>NUCLEOTIDE SEQUENCE [LARGE SCALE GENOMIC DNA]</scope>
    <source>
        <strain evidence="4">CGMCC 4.7677</strain>
    </source>
</reference>
<dbReference type="RefSeq" id="WP_191243669.1">
    <property type="nucleotide sequence ID" value="NZ_BNAU01000001.1"/>
</dbReference>
<dbReference type="PROSITE" id="PS00061">
    <property type="entry name" value="ADH_SHORT"/>
    <property type="match status" value="1"/>
</dbReference>
<protein>
    <submittedName>
        <fullName evidence="3">Short-chain dehydrogenase</fullName>
    </submittedName>
</protein>
<accession>A0ABQ3IHY9</accession>
<evidence type="ECO:0000256" key="2">
    <source>
        <dbReference type="ARBA" id="ARBA00023002"/>
    </source>
</evidence>
<dbReference type="NCBIfam" id="NF005559">
    <property type="entry name" value="PRK07231.1"/>
    <property type="match status" value="1"/>
</dbReference>
<name>A0ABQ3IHY9_9PSEU</name>
<dbReference type="InterPro" id="IPR020904">
    <property type="entry name" value="Sc_DH/Rdtase_CS"/>
</dbReference>
<keyword evidence="4" id="KW-1185">Reference proteome</keyword>
<keyword evidence="2" id="KW-0560">Oxidoreductase</keyword>
<dbReference type="PRINTS" id="PR00081">
    <property type="entry name" value="GDHRDH"/>
</dbReference>
<dbReference type="PANTHER" id="PTHR24321">
    <property type="entry name" value="DEHYDROGENASES, SHORT CHAIN"/>
    <property type="match status" value="1"/>
</dbReference>
<sequence>MAGTQFENKVVVVTGGGSGQGRAAVHQFAAEGAKVVVADWNEDAAAAVAKEILAQGGTATPARADVSSEDDVRAMIEVATSQYGRLDVLFNNAGVGFSARNRFTMASVVDTPVNDWDSILAINLRGAALGCKYAIPVMVEQGGGAIVNNASVNGIAAVLGADAYTAAKGGVVALTRVLAVEWGAKGVRVNCICPGGIETPMIAEVLQDEEYAKGLRDENPMKRLGRPEEIASVALFLASDAASYVNGVILPVDGGWTAR</sequence>
<evidence type="ECO:0000313" key="4">
    <source>
        <dbReference type="Proteomes" id="UP000605897"/>
    </source>
</evidence>
<dbReference type="Pfam" id="PF13561">
    <property type="entry name" value="adh_short_C2"/>
    <property type="match status" value="1"/>
</dbReference>
<dbReference type="Proteomes" id="UP000605897">
    <property type="component" value="Unassembled WGS sequence"/>
</dbReference>
<gene>
    <name evidence="3" type="ORF">GCM10017786_14970</name>
</gene>
<proteinExistence type="inferred from homology"/>
<dbReference type="EMBL" id="BNAU01000001">
    <property type="protein sequence ID" value="GHE84333.1"/>
    <property type="molecule type" value="Genomic_DNA"/>
</dbReference>
<dbReference type="InterPro" id="IPR036291">
    <property type="entry name" value="NAD(P)-bd_dom_sf"/>
</dbReference>
<evidence type="ECO:0000313" key="3">
    <source>
        <dbReference type="EMBL" id="GHE84333.1"/>
    </source>
</evidence>
<dbReference type="CDD" id="cd05233">
    <property type="entry name" value="SDR_c"/>
    <property type="match status" value="1"/>
</dbReference>
<dbReference type="PANTHER" id="PTHR24321:SF8">
    <property type="entry name" value="ESTRADIOL 17-BETA-DEHYDROGENASE 8-RELATED"/>
    <property type="match status" value="1"/>
</dbReference>
<comment type="caution">
    <text evidence="3">The sequence shown here is derived from an EMBL/GenBank/DDBJ whole genome shotgun (WGS) entry which is preliminary data.</text>
</comment>
<comment type="similarity">
    <text evidence="1">Belongs to the short-chain dehydrogenases/reductases (SDR) family.</text>
</comment>
<evidence type="ECO:0000256" key="1">
    <source>
        <dbReference type="ARBA" id="ARBA00006484"/>
    </source>
</evidence>
<dbReference type="PRINTS" id="PR00080">
    <property type="entry name" value="SDRFAMILY"/>
</dbReference>
<dbReference type="Gene3D" id="3.40.50.720">
    <property type="entry name" value="NAD(P)-binding Rossmann-like Domain"/>
    <property type="match status" value="1"/>
</dbReference>
<dbReference type="InterPro" id="IPR002347">
    <property type="entry name" value="SDR_fam"/>
</dbReference>
<organism evidence="3 4">
    <name type="scientific">Amycolatopsis deserti</name>
    <dbReference type="NCBI Taxonomy" id="185696"/>
    <lineage>
        <taxon>Bacteria</taxon>
        <taxon>Bacillati</taxon>
        <taxon>Actinomycetota</taxon>
        <taxon>Actinomycetes</taxon>
        <taxon>Pseudonocardiales</taxon>
        <taxon>Pseudonocardiaceae</taxon>
        <taxon>Amycolatopsis</taxon>
    </lineage>
</organism>